<protein>
    <submittedName>
        <fullName evidence="4">Uncharacterized protein</fullName>
    </submittedName>
</protein>
<dbReference type="InterPro" id="IPR007130">
    <property type="entry name" value="DAGAT"/>
</dbReference>
<evidence type="ECO:0000256" key="1">
    <source>
        <dbReference type="ARBA" id="ARBA00005420"/>
    </source>
</evidence>
<evidence type="ECO:0000313" key="4">
    <source>
        <dbReference type="EMBL" id="KAK1134843.1"/>
    </source>
</evidence>
<comment type="caution">
    <text evidence="4">The sequence shown here is derived from an EMBL/GenBank/DDBJ whole genome shotgun (WGS) entry which is preliminary data.</text>
</comment>
<keyword evidence="3" id="KW-0012">Acyltransferase</keyword>
<keyword evidence="2" id="KW-0808">Transferase</keyword>
<proteinExistence type="inferred from homology"/>
<evidence type="ECO:0000256" key="2">
    <source>
        <dbReference type="ARBA" id="ARBA00022679"/>
    </source>
</evidence>
<evidence type="ECO:0000313" key="5">
    <source>
        <dbReference type="Proteomes" id="UP001177670"/>
    </source>
</evidence>
<keyword evidence="5" id="KW-1185">Reference proteome</keyword>
<dbReference type="Proteomes" id="UP001177670">
    <property type="component" value="Unassembled WGS sequence"/>
</dbReference>
<accession>A0AA40GBR0</accession>
<reference evidence="4" key="1">
    <citation type="submission" date="2021-10" db="EMBL/GenBank/DDBJ databases">
        <title>Melipona bicolor Genome sequencing and assembly.</title>
        <authorList>
            <person name="Araujo N.S."/>
            <person name="Arias M.C."/>
        </authorList>
    </citation>
    <scope>NUCLEOTIDE SEQUENCE</scope>
    <source>
        <strain evidence="4">USP_2M_L1-L4_2017</strain>
        <tissue evidence="4">Whole body</tissue>
    </source>
</reference>
<comment type="similarity">
    <text evidence="1">Belongs to the diacylglycerol acyltransferase family.</text>
</comment>
<dbReference type="AlphaFoldDB" id="A0AA40GBR0"/>
<dbReference type="Pfam" id="PF03982">
    <property type="entry name" value="DAGAT"/>
    <property type="match status" value="1"/>
</dbReference>
<gene>
    <name evidence="4" type="ORF">K0M31_007612</name>
</gene>
<name>A0AA40GBR0_9HYME</name>
<organism evidence="4 5">
    <name type="scientific">Melipona bicolor</name>
    <dbReference type="NCBI Taxonomy" id="60889"/>
    <lineage>
        <taxon>Eukaryota</taxon>
        <taxon>Metazoa</taxon>
        <taxon>Ecdysozoa</taxon>
        <taxon>Arthropoda</taxon>
        <taxon>Hexapoda</taxon>
        <taxon>Insecta</taxon>
        <taxon>Pterygota</taxon>
        <taxon>Neoptera</taxon>
        <taxon>Endopterygota</taxon>
        <taxon>Hymenoptera</taxon>
        <taxon>Apocrita</taxon>
        <taxon>Aculeata</taxon>
        <taxon>Apoidea</taxon>
        <taxon>Anthophila</taxon>
        <taxon>Apidae</taxon>
        <taxon>Melipona</taxon>
    </lineage>
</organism>
<sequence>MKPSRGKATVLMTGGAAEAAESKPDTYVGSPVELPKIEEPTVEQINEYHRKFIEHVVDFFEKEKYNSSTIY</sequence>
<evidence type="ECO:0000256" key="3">
    <source>
        <dbReference type="ARBA" id="ARBA00023315"/>
    </source>
</evidence>
<dbReference type="GO" id="GO:0008374">
    <property type="term" value="F:O-acyltransferase activity"/>
    <property type="evidence" value="ECO:0007669"/>
    <property type="project" value="InterPro"/>
</dbReference>
<dbReference type="EMBL" id="JAHYIQ010000002">
    <property type="protein sequence ID" value="KAK1134843.1"/>
    <property type="molecule type" value="Genomic_DNA"/>
</dbReference>